<dbReference type="InterPro" id="IPR038973">
    <property type="entry name" value="MutL/Mlh/Pms-like"/>
</dbReference>
<dbReference type="Gene3D" id="3.30.565.10">
    <property type="entry name" value="Histidine kinase-like ATPase, C-terminal domain"/>
    <property type="match status" value="1"/>
</dbReference>
<dbReference type="Proteomes" id="UP001057481">
    <property type="component" value="Unassembled WGS sequence"/>
</dbReference>
<reference evidence="7" key="1">
    <citation type="submission" date="2021-04" db="EMBL/GenBank/DDBJ databases">
        <title>Taxonomic assessment of Weissella genus.</title>
        <authorList>
            <person name="Fanelli F."/>
            <person name="Chieffi D."/>
            <person name="Dell'Aquila A."/>
            <person name="Gyu-Sung C."/>
            <person name="Franz C.M.A.P."/>
            <person name="Fusco V."/>
        </authorList>
    </citation>
    <scope>NUCLEOTIDE SEQUENCE</scope>
    <source>
        <strain evidence="7">LMG 25373</strain>
    </source>
</reference>
<comment type="similarity">
    <text evidence="1 4">Belongs to the DNA mismatch repair MutL/HexB family.</text>
</comment>
<dbReference type="InterPro" id="IPR020568">
    <property type="entry name" value="Ribosomal_Su5_D2-typ_SF"/>
</dbReference>
<dbReference type="Pfam" id="PF13589">
    <property type="entry name" value="HATPase_c_3"/>
    <property type="match status" value="1"/>
</dbReference>
<dbReference type="InterPro" id="IPR037198">
    <property type="entry name" value="MutL_C_sf"/>
</dbReference>
<evidence type="ECO:0000256" key="4">
    <source>
        <dbReference type="HAMAP-Rule" id="MF_00149"/>
    </source>
</evidence>
<dbReference type="PANTHER" id="PTHR10073:SF12">
    <property type="entry name" value="DNA MISMATCH REPAIR PROTEIN MLH1"/>
    <property type="match status" value="1"/>
</dbReference>
<evidence type="ECO:0000256" key="1">
    <source>
        <dbReference type="ARBA" id="ARBA00006082"/>
    </source>
</evidence>
<keyword evidence="2 4" id="KW-0227">DNA damage</keyword>
<organism evidence="7 8">
    <name type="scientific">Periweissella beninensis</name>
    <dbReference type="NCBI Taxonomy" id="504936"/>
    <lineage>
        <taxon>Bacteria</taxon>
        <taxon>Bacillati</taxon>
        <taxon>Bacillota</taxon>
        <taxon>Bacilli</taxon>
        <taxon>Lactobacillales</taxon>
        <taxon>Lactobacillaceae</taxon>
        <taxon>Periweissella</taxon>
    </lineage>
</organism>
<comment type="function">
    <text evidence="4">This protein is involved in the repair of mismatches in DNA. It is required for dam-dependent methyl-directed DNA mismatch repair. May act as a 'molecular matchmaker', a protein that promotes the formation of a stable complex between two or more DNA-binding proteins in an ATP-dependent manner without itself being part of a final effector complex.</text>
</comment>
<dbReference type="SMART" id="SM01340">
    <property type="entry name" value="DNA_mis_repair"/>
    <property type="match status" value="1"/>
</dbReference>
<dbReference type="CDD" id="cd16926">
    <property type="entry name" value="HATPase_MutL-MLH-PMS-like"/>
    <property type="match status" value="1"/>
</dbReference>
<dbReference type="NCBIfam" id="TIGR00585">
    <property type="entry name" value="mutl"/>
    <property type="match status" value="1"/>
</dbReference>
<dbReference type="SMART" id="SM00853">
    <property type="entry name" value="MutL_C"/>
    <property type="match status" value="1"/>
</dbReference>
<dbReference type="PROSITE" id="PS00058">
    <property type="entry name" value="DNA_MISMATCH_REPAIR_1"/>
    <property type="match status" value="1"/>
</dbReference>
<dbReference type="Gene3D" id="3.30.230.10">
    <property type="match status" value="1"/>
</dbReference>
<dbReference type="SUPFAM" id="SSF118116">
    <property type="entry name" value="DNA mismatch repair protein MutL"/>
    <property type="match status" value="1"/>
</dbReference>
<dbReference type="InterPro" id="IPR002099">
    <property type="entry name" value="MutL/Mlh/PMS"/>
</dbReference>
<dbReference type="Gene3D" id="3.30.1540.20">
    <property type="entry name" value="MutL, C-terminal domain, dimerisation subdomain"/>
    <property type="match status" value="1"/>
</dbReference>
<dbReference type="InterPro" id="IPR014790">
    <property type="entry name" value="MutL_C"/>
</dbReference>
<keyword evidence="3 4" id="KW-0234">DNA repair</keyword>
<comment type="caution">
    <text evidence="7">The sequence shown here is derived from an EMBL/GenBank/DDBJ whole genome shotgun (WGS) entry which is preliminary data.</text>
</comment>
<dbReference type="SUPFAM" id="SSF55874">
    <property type="entry name" value="ATPase domain of HSP90 chaperone/DNA topoisomerase II/histidine kinase"/>
    <property type="match status" value="1"/>
</dbReference>
<dbReference type="SUPFAM" id="SSF54211">
    <property type="entry name" value="Ribosomal protein S5 domain 2-like"/>
    <property type="match status" value="1"/>
</dbReference>
<keyword evidence="8" id="KW-1185">Reference proteome</keyword>
<feature type="domain" description="MutL C-terminal dimerisation" evidence="5">
    <location>
        <begin position="473"/>
        <end position="615"/>
    </location>
</feature>
<proteinExistence type="inferred from homology"/>
<dbReference type="Gene3D" id="3.30.1370.100">
    <property type="entry name" value="MutL, C-terminal domain, regulatory subdomain"/>
    <property type="match status" value="1"/>
</dbReference>
<dbReference type="InterPro" id="IPR020667">
    <property type="entry name" value="DNA_mismatch_repair_MutL"/>
</dbReference>
<dbReference type="InterPro" id="IPR036890">
    <property type="entry name" value="HATPase_C_sf"/>
</dbReference>
<sequence length="673" mass="75942">MQKIHELTTILADQIAAGEVIERPASVVKELMENAIDAHATQIDILLEEAGIKKIEIIDNGFGISQDEVELAFRRHATSKIVNRTDLFKIKTLGFRGEALPSIAAIADVTMTTAVKDKPGMLINIKGGQIIIKKSAPARVGTAIVVKNLFFNTPARLKYLKTPNTELSKIVDIVNRLALSYPNIAFNLKHEDHQLLKTAGNGNVQQVIANIYGLKNAQKMLTIETENIDFKVSGFISLPELTRASREYISILINGRYIKNYQLVKALLTGYGSRLMVGRYPLAVISINMDPLLVDVNVHPTKQEVRLSQESQLMELLTSVVQERLATLNLMPDGYQNLKQATSPKNDITFIERLNQVSQHHQITVSDENDLKQSEKKDEQWQATNSILTSDTKPVQPIIIKTIADLERTEVKAFKKRYQVPLNQQMATNKASVKSIVTDLKTKQLTLNEDIDSIGMLNNNELAQVEKFPNLRFIGQMFGTFLFAEGPAGLYLIDQHAAQERINYEYYREEIIHQGNAQQKLLVPLVLDYPLVDALKIKQKLTELAQVGLIIEDFGDNSFVVHQHPMWFVAGQEEATIREMIDWLLRDGNIDLTKFREKAAIMMSCKRAIKANTHLDDAQAIALIEKLKSTKNPFNCPHGRPVVVTLSLKDMEKMFKRIQDSHSSWLDYDSHPY</sequence>
<dbReference type="InterPro" id="IPR014721">
    <property type="entry name" value="Ribsml_uS5_D2-typ_fold_subgr"/>
</dbReference>
<evidence type="ECO:0000313" key="7">
    <source>
        <dbReference type="EMBL" id="MCM2437408.1"/>
    </source>
</evidence>
<dbReference type="InterPro" id="IPR013507">
    <property type="entry name" value="DNA_mismatch_S5_2-like"/>
</dbReference>
<accession>A0ABT0VJW4</accession>
<name>A0ABT0VJW4_9LACO</name>
<dbReference type="InterPro" id="IPR042121">
    <property type="entry name" value="MutL_C_regsub"/>
</dbReference>
<feature type="domain" description="DNA mismatch repair protein S5" evidence="6">
    <location>
        <begin position="208"/>
        <end position="326"/>
    </location>
</feature>
<keyword evidence="7" id="KW-0255">Endonuclease</keyword>
<dbReference type="NCBIfam" id="NF000950">
    <property type="entry name" value="PRK00095.1-3"/>
    <property type="match status" value="1"/>
</dbReference>
<gene>
    <name evidence="4 7" type="primary">mutL</name>
    <name evidence="7" type="ORF">KAK10_05735</name>
</gene>
<evidence type="ECO:0000259" key="6">
    <source>
        <dbReference type="SMART" id="SM01340"/>
    </source>
</evidence>
<dbReference type="Pfam" id="PF08676">
    <property type="entry name" value="MutL_C"/>
    <property type="match status" value="1"/>
</dbReference>
<dbReference type="Pfam" id="PF01119">
    <property type="entry name" value="DNA_mis_repair"/>
    <property type="match status" value="1"/>
</dbReference>
<evidence type="ECO:0000259" key="5">
    <source>
        <dbReference type="SMART" id="SM00853"/>
    </source>
</evidence>
<dbReference type="RefSeq" id="WP_205143453.1">
    <property type="nucleotide sequence ID" value="NZ_JAFBDN010000006.1"/>
</dbReference>
<dbReference type="HAMAP" id="MF_00149">
    <property type="entry name" value="DNA_mis_repair"/>
    <property type="match status" value="1"/>
</dbReference>
<evidence type="ECO:0000313" key="8">
    <source>
        <dbReference type="Proteomes" id="UP001057481"/>
    </source>
</evidence>
<dbReference type="EMBL" id="JAGMVS010000063">
    <property type="protein sequence ID" value="MCM2437408.1"/>
    <property type="molecule type" value="Genomic_DNA"/>
</dbReference>
<keyword evidence="7" id="KW-0540">Nuclease</keyword>
<evidence type="ECO:0000256" key="2">
    <source>
        <dbReference type="ARBA" id="ARBA00022763"/>
    </source>
</evidence>
<dbReference type="GO" id="GO:0004519">
    <property type="term" value="F:endonuclease activity"/>
    <property type="evidence" value="ECO:0007669"/>
    <property type="project" value="UniProtKB-KW"/>
</dbReference>
<dbReference type="InterPro" id="IPR014762">
    <property type="entry name" value="DNA_mismatch_repair_CS"/>
</dbReference>
<dbReference type="PANTHER" id="PTHR10073">
    <property type="entry name" value="DNA MISMATCH REPAIR PROTEIN MLH, PMS, MUTL"/>
    <property type="match status" value="1"/>
</dbReference>
<protein>
    <recommendedName>
        <fullName evidence="4">DNA mismatch repair protein MutL</fullName>
    </recommendedName>
</protein>
<dbReference type="InterPro" id="IPR042120">
    <property type="entry name" value="MutL_C_dimsub"/>
</dbReference>
<keyword evidence="7" id="KW-0378">Hydrolase</keyword>
<evidence type="ECO:0000256" key="3">
    <source>
        <dbReference type="ARBA" id="ARBA00023204"/>
    </source>
</evidence>
<dbReference type="CDD" id="cd00782">
    <property type="entry name" value="MutL_Trans"/>
    <property type="match status" value="1"/>
</dbReference>